<evidence type="ECO:0000313" key="3">
    <source>
        <dbReference type="Proteomes" id="UP001281614"/>
    </source>
</evidence>
<dbReference type="EMBL" id="VYYT01000333">
    <property type="protein sequence ID" value="KAK2742211.1"/>
    <property type="molecule type" value="Genomic_DNA"/>
</dbReference>
<evidence type="ECO:0000256" key="1">
    <source>
        <dbReference type="SAM" id="MobiDB-lite"/>
    </source>
</evidence>
<evidence type="ECO:0000313" key="2">
    <source>
        <dbReference type="EMBL" id="KAK2742211.1"/>
    </source>
</evidence>
<comment type="caution">
    <text evidence="2">The sequence shown here is derived from an EMBL/GenBank/DDBJ whole genome shotgun (WGS) entry which is preliminary data.</text>
</comment>
<reference evidence="2" key="1">
    <citation type="submission" date="2023-02" db="EMBL/GenBank/DDBJ databases">
        <title>Colletotrichum kahawae CIFC_Que2 genome sequencing and assembly.</title>
        <authorList>
            <person name="Baroncelli R."/>
        </authorList>
    </citation>
    <scope>NUCLEOTIDE SEQUENCE</scope>
    <source>
        <strain evidence="2">CIFC_Que2</strain>
    </source>
</reference>
<gene>
    <name evidence="2" type="ORF">CKAH01_01638</name>
</gene>
<keyword evidence="3" id="KW-1185">Reference proteome</keyword>
<proteinExistence type="predicted"/>
<feature type="region of interest" description="Disordered" evidence="1">
    <location>
        <begin position="1"/>
        <end position="41"/>
    </location>
</feature>
<dbReference type="AlphaFoldDB" id="A0AAD9Y817"/>
<protein>
    <submittedName>
        <fullName evidence="2">Uncharacterized protein</fullName>
    </submittedName>
</protein>
<organism evidence="2 3">
    <name type="scientific">Colletotrichum kahawae</name>
    <name type="common">Coffee berry disease fungus</name>
    <dbReference type="NCBI Taxonomy" id="34407"/>
    <lineage>
        <taxon>Eukaryota</taxon>
        <taxon>Fungi</taxon>
        <taxon>Dikarya</taxon>
        <taxon>Ascomycota</taxon>
        <taxon>Pezizomycotina</taxon>
        <taxon>Sordariomycetes</taxon>
        <taxon>Hypocreomycetidae</taxon>
        <taxon>Glomerellales</taxon>
        <taxon>Glomerellaceae</taxon>
        <taxon>Colletotrichum</taxon>
        <taxon>Colletotrichum gloeosporioides species complex</taxon>
    </lineage>
</organism>
<sequence>MALNPHSLTVGSISISNDNPRLQLLSPESTAPVSSPPPAPLPASLVIPSSVRETLPRPARLLPSFTRTTHRLVPPSEMDPVGLRHGPTVRSPSPQNST</sequence>
<dbReference type="Proteomes" id="UP001281614">
    <property type="component" value="Unassembled WGS sequence"/>
</dbReference>
<accession>A0AAD9Y817</accession>
<feature type="compositionally biased region" description="Polar residues" evidence="1">
    <location>
        <begin position="1"/>
        <end position="20"/>
    </location>
</feature>
<feature type="region of interest" description="Disordered" evidence="1">
    <location>
        <begin position="66"/>
        <end position="98"/>
    </location>
</feature>
<name>A0AAD9Y817_COLKA</name>